<dbReference type="STRING" id="1178515.SY83_14325"/>
<feature type="transmembrane region" description="Helical" evidence="1">
    <location>
        <begin position="54"/>
        <end position="72"/>
    </location>
</feature>
<evidence type="ECO:0000313" key="3">
    <source>
        <dbReference type="Proteomes" id="UP000076927"/>
    </source>
</evidence>
<dbReference type="Proteomes" id="UP000076927">
    <property type="component" value="Chromosome"/>
</dbReference>
<dbReference type="KEGG" id="pswu:SY83_14325"/>
<evidence type="ECO:0000313" key="2">
    <source>
        <dbReference type="EMBL" id="ANE47248.1"/>
    </source>
</evidence>
<evidence type="ECO:0000256" key="1">
    <source>
        <dbReference type="SAM" id="Phobius"/>
    </source>
</evidence>
<keyword evidence="1" id="KW-0472">Membrane</keyword>
<proteinExistence type="predicted"/>
<feature type="transmembrane region" description="Helical" evidence="1">
    <location>
        <begin position="84"/>
        <end position="104"/>
    </location>
</feature>
<sequence>MVRGIIAGLTAGAILGALFKGVEAWTNHLVYVLLLNVDYIPGLRSWITQEWQQFSIHMMLSVSVALSFAYGFHKRGITGRGRILYAVLFSLSLGALLYPTTLLSEVTPSFTDLGAFFWWMTGHALYGWVAGWILSMHK</sequence>
<accession>A0A172TJP3</accession>
<keyword evidence="1" id="KW-0812">Transmembrane</keyword>
<keyword evidence="3" id="KW-1185">Reference proteome</keyword>
<name>A0A172TJP3_9BACL</name>
<keyword evidence="1" id="KW-1133">Transmembrane helix</keyword>
<protein>
    <submittedName>
        <fullName evidence="2">Uncharacterized protein</fullName>
    </submittedName>
</protein>
<gene>
    <name evidence="2" type="ORF">SY83_14325</name>
</gene>
<dbReference type="EMBL" id="CP011388">
    <property type="protein sequence ID" value="ANE47248.1"/>
    <property type="molecule type" value="Genomic_DNA"/>
</dbReference>
<dbReference type="RefSeq" id="WP_068607602.1">
    <property type="nucleotide sequence ID" value="NZ_CP011388.1"/>
</dbReference>
<reference evidence="2 3" key="1">
    <citation type="submission" date="2015-01" db="EMBL/GenBank/DDBJ databases">
        <title>Paenibacillus swuensis/DY6/whole genome sequencing.</title>
        <authorList>
            <person name="Kim M.K."/>
            <person name="Srinivasan S."/>
            <person name="Lee J.-J."/>
        </authorList>
    </citation>
    <scope>NUCLEOTIDE SEQUENCE [LARGE SCALE GENOMIC DNA]</scope>
    <source>
        <strain evidence="2 3">DY6</strain>
    </source>
</reference>
<organism evidence="2 3">
    <name type="scientific">Paenibacillus swuensis</name>
    <dbReference type="NCBI Taxonomy" id="1178515"/>
    <lineage>
        <taxon>Bacteria</taxon>
        <taxon>Bacillati</taxon>
        <taxon>Bacillota</taxon>
        <taxon>Bacilli</taxon>
        <taxon>Bacillales</taxon>
        <taxon>Paenibacillaceae</taxon>
        <taxon>Paenibacillus</taxon>
    </lineage>
</organism>
<dbReference type="OrthoDB" id="1443299at2"/>
<feature type="transmembrane region" description="Helical" evidence="1">
    <location>
        <begin position="116"/>
        <end position="134"/>
    </location>
</feature>
<dbReference type="PATRIC" id="fig|1178515.4.peg.2876"/>
<dbReference type="AlphaFoldDB" id="A0A172TJP3"/>